<evidence type="ECO:0000256" key="4">
    <source>
        <dbReference type="ARBA" id="ARBA00022741"/>
    </source>
</evidence>
<comment type="catalytic activity">
    <reaction evidence="8">
        <text>L-seryl-[protein] + ATP = O-phospho-L-seryl-[protein] + ADP + H(+)</text>
        <dbReference type="Rhea" id="RHEA:17989"/>
        <dbReference type="Rhea" id="RHEA-COMP:9863"/>
        <dbReference type="Rhea" id="RHEA-COMP:11604"/>
        <dbReference type="ChEBI" id="CHEBI:15378"/>
        <dbReference type="ChEBI" id="CHEBI:29999"/>
        <dbReference type="ChEBI" id="CHEBI:30616"/>
        <dbReference type="ChEBI" id="CHEBI:83421"/>
        <dbReference type="ChEBI" id="CHEBI:456216"/>
        <dbReference type="EC" id="2.7.11.1"/>
    </reaction>
</comment>
<keyword evidence="4" id="KW-0547">Nucleotide-binding</keyword>
<comment type="caution">
    <text evidence="10">The sequence shown here is derived from an EMBL/GenBank/DDBJ whole genome shotgun (WGS) entry which is preliminary data.</text>
</comment>
<evidence type="ECO:0000256" key="8">
    <source>
        <dbReference type="ARBA" id="ARBA00048679"/>
    </source>
</evidence>
<accession>A0A1M2V4T0</accession>
<evidence type="ECO:0000256" key="2">
    <source>
        <dbReference type="ARBA" id="ARBA00022527"/>
    </source>
</evidence>
<organism evidence="10 11">
    <name type="scientific">Trametes pubescens</name>
    <name type="common">White-rot fungus</name>
    <dbReference type="NCBI Taxonomy" id="154538"/>
    <lineage>
        <taxon>Eukaryota</taxon>
        <taxon>Fungi</taxon>
        <taxon>Dikarya</taxon>
        <taxon>Basidiomycota</taxon>
        <taxon>Agaricomycotina</taxon>
        <taxon>Agaricomycetes</taxon>
        <taxon>Polyporales</taxon>
        <taxon>Polyporaceae</taxon>
        <taxon>Trametes</taxon>
    </lineage>
</organism>
<dbReference type="InterPro" id="IPR011009">
    <property type="entry name" value="Kinase-like_dom_sf"/>
</dbReference>
<keyword evidence="2" id="KW-0723">Serine/threonine-protein kinase</keyword>
<dbReference type="STRING" id="154538.A0A1M2V4T0"/>
<dbReference type="GO" id="GO:0005737">
    <property type="term" value="C:cytoplasm"/>
    <property type="evidence" value="ECO:0007669"/>
    <property type="project" value="TreeGrafter"/>
</dbReference>
<dbReference type="PANTHER" id="PTHR47634">
    <property type="entry name" value="PROTEIN KINASE DOMAIN-CONTAINING PROTEIN-RELATED"/>
    <property type="match status" value="1"/>
</dbReference>
<dbReference type="GO" id="GO:0005634">
    <property type="term" value="C:nucleus"/>
    <property type="evidence" value="ECO:0007669"/>
    <property type="project" value="TreeGrafter"/>
</dbReference>
<dbReference type="AlphaFoldDB" id="A0A1M2V4T0"/>
<dbReference type="SUPFAM" id="SSF56112">
    <property type="entry name" value="Protein kinase-like (PK-like)"/>
    <property type="match status" value="1"/>
</dbReference>
<evidence type="ECO:0000256" key="1">
    <source>
        <dbReference type="ARBA" id="ARBA00012513"/>
    </source>
</evidence>
<evidence type="ECO:0000256" key="3">
    <source>
        <dbReference type="ARBA" id="ARBA00022679"/>
    </source>
</evidence>
<dbReference type="InterPro" id="IPR000719">
    <property type="entry name" value="Prot_kinase_dom"/>
</dbReference>
<dbReference type="GO" id="GO:0005524">
    <property type="term" value="F:ATP binding"/>
    <property type="evidence" value="ECO:0007669"/>
    <property type="project" value="UniProtKB-KW"/>
</dbReference>
<dbReference type="PANTHER" id="PTHR47634:SF9">
    <property type="entry name" value="PROTEIN KINASE DOMAIN-CONTAINING PROTEIN-RELATED"/>
    <property type="match status" value="1"/>
</dbReference>
<dbReference type="PROSITE" id="PS50011">
    <property type="entry name" value="PROTEIN_KINASE_DOM"/>
    <property type="match status" value="1"/>
</dbReference>
<dbReference type="SMART" id="SM00220">
    <property type="entry name" value="S_TKc"/>
    <property type="match status" value="1"/>
</dbReference>
<comment type="catalytic activity">
    <reaction evidence="7">
        <text>L-threonyl-[protein] + ATP = O-phospho-L-threonyl-[protein] + ADP + H(+)</text>
        <dbReference type="Rhea" id="RHEA:46608"/>
        <dbReference type="Rhea" id="RHEA-COMP:11060"/>
        <dbReference type="Rhea" id="RHEA-COMP:11605"/>
        <dbReference type="ChEBI" id="CHEBI:15378"/>
        <dbReference type="ChEBI" id="CHEBI:30013"/>
        <dbReference type="ChEBI" id="CHEBI:30616"/>
        <dbReference type="ChEBI" id="CHEBI:61977"/>
        <dbReference type="ChEBI" id="CHEBI:456216"/>
        <dbReference type="EC" id="2.7.11.1"/>
    </reaction>
</comment>
<dbReference type="InterPro" id="IPR051334">
    <property type="entry name" value="SRPK"/>
</dbReference>
<proteinExistence type="predicted"/>
<dbReference type="GO" id="GO:0000245">
    <property type="term" value="P:spliceosomal complex assembly"/>
    <property type="evidence" value="ECO:0007669"/>
    <property type="project" value="TreeGrafter"/>
</dbReference>
<dbReference type="Gene3D" id="1.10.510.10">
    <property type="entry name" value="Transferase(Phosphotransferase) domain 1"/>
    <property type="match status" value="1"/>
</dbReference>
<name>A0A1M2V4T0_TRAPU</name>
<dbReference type="EMBL" id="MNAD01001660">
    <property type="protein sequence ID" value="OJT02604.1"/>
    <property type="molecule type" value="Genomic_DNA"/>
</dbReference>
<protein>
    <recommendedName>
        <fullName evidence="1">non-specific serine/threonine protein kinase</fullName>
        <ecNumber evidence="1">2.7.11.1</ecNumber>
    </recommendedName>
</protein>
<evidence type="ECO:0000259" key="9">
    <source>
        <dbReference type="PROSITE" id="PS50011"/>
    </source>
</evidence>
<evidence type="ECO:0000313" key="10">
    <source>
        <dbReference type="EMBL" id="OJT02604.1"/>
    </source>
</evidence>
<evidence type="ECO:0000256" key="5">
    <source>
        <dbReference type="ARBA" id="ARBA00022777"/>
    </source>
</evidence>
<dbReference type="GO" id="GO:0050684">
    <property type="term" value="P:regulation of mRNA processing"/>
    <property type="evidence" value="ECO:0007669"/>
    <property type="project" value="TreeGrafter"/>
</dbReference>
<dbReference type="EC" id="2.7.11.1" evidence="1"/>
<dbReference type="GO" id="GO:0004674">
    <property type="term" value="F:protein serine/threonine kinase activity"/>
    <property type="evidence" value="ECO:0007669"/>
    <property type="project" value="UniProtKB-KW"/>
</dbReference>
<keyword evidence="11" id="KW-1185">Reference proteome</keyword>
<keyword evidence="6" id="KW-0067">ATP-binding</keyword>
<dbReference type="OMA" id="VTEMAIC"/>
<dbReference type="Pfam" id="PF00069">
    <property type="entry name" value="Pkinase"/>
    <property type="match status" value="1"/>
</dbReference>
<evidence type="ECO:0000256" key="7">
    <source>
        <dbReference type="ARBA" id="ARBA00047899"/>
    </source>
</evidence>
<keyword evidence="3" id="KW-0808">Transferase</keyword>
<dbReference type="OrthoDB" id="5979581at2759"/>
<keyword evidence="5 10" id="KW-0418">Kinase</keyword>
<evidence type="ECO:0000256" key="6">
    <source>
        <dbReference type="ARBA" id="ARBA00022840"/>
    </source>
</evidence>
<feature type="domain" description="Protein kinase" evidence="9">
    <location>
        <begin position="1"/>
        <end position="293"/>
    </location>
</feature>
<sequence length="295" mass="33195">MATNAQDKLLELEFMQRMREKSPSHPGYPYVIHLRDQFYQPGPHGRHLCLAMEPLLQDLRSLTQRFNEHLKLGNIMMVPPGDPAAFLALTIPKLQEAETSVVTGPKGTPIPQVHSRPLPYPLPDHYDMYSFDTWSDIKVKIGDVGVACWADKASNFFDDLIQAPSVRAPEVAVGAGWGKPADVWSLGCMLYELCMGKPLFRTDVDDESVPTLHTLAVGEYPQDLIARGRRRDAFFNPDNSLKRPPGSRVPYDSVIRERDAPDAALFADFLRHIFVLNPDGRATCRELLSHPWLNP</sequence>
<dbReference type="Proteomes" id="UP000184267">
    <property type="component" value="Unassembled WGS sequence"/>
</dbReference>
<evidence type="ECO:0000313" key="11">
    <source>
        <dbReference type="Proteomes" id="UP000184267"/>
    </source>
</evidence>
<reference evidence="10 11" key="1">
    <citation type="submission" date="2016-10" db="EMBL/GenBank/DDBJ databases">
        <title>Genome sequence of the basidiomycete white-rot fungus Trametes pubescens.</title>
        <authorList>
            <person name="Makela M.R."/>
            <person name="Granchi Z."/>
            <person name="Peng M."/>
            <person name="De Vries R.P."/>
            <person name="Grigoriev I."/>
            <person name="Riley R."/>
            <person name="Hilden K."/>
        </authorList>
    </citation>
    <scope>NUCLEOTIDE SEQUENCE [LARGE SCALE GENOMIC DNA]</scope>
    <source>
        <strain evidence="10 11">FBCC735</strain>
    </source>
</reference>
<gene>
    <name evidence="10" type="ORF">TRAPUB_6868</name>
</gene>